<sequence length="253" mass="28464">MMQYASLLSILFLTFTLALANTEIANFEANAARNFDIWFVREWPTLSHAQPRLEWNLTANPLDTPKSAVNGDPCVRLYHWAPTTVPENCIQELWLAIDLDAKPWASYTKFTVRLSWSAEYPVDAYLKIFDSSDIAPLPRPGPPRRLRNRPRSTNYHVRRKFARIQLVNTGVLNPKHELAKSQDPNVLPHPVPLIIQLEPLIFGVLPESMVPTVFAIIGAAGVGIFIARAVIARLESDEERAKSSATGQDKKVD</sequence>
<evidence type="ECO:0000313" key="3">
    <source>
        <dbReference type="EMBL" id="KAF5332568.1"/>
    </source>
</evidence>
<dbReference type="EMBL" id="JAACJK010000110">
    <property type="protein sequence ID" value="KAF5332568.1"/>
    <property type="molecule type" value="Genomic_DNA"/>
</dbReference>
<keyword evidence="1" id="KW-0812">Transmembrane</keyword>
<organism evidence="3 4">
    <name type="scientific">Ephemerocybe angulata</name>
    <dbReference type="NCBI Taxonomy" id="980116"/>
    <lineage>
        <taxon>Eukaryota</taxon>
        <taxon>Fungi</taxon>
        <taxon>Dikarya</taxon>
        <taxon>Basidiomycota</taxon>
        <taxon>Agaricomycotina</taxon>
        <taxon>Agaricomycetes</taxon>
        <taxon>Agaricomycetidae</taxon>
        <taxon>Agaricales</taxon>
        <taxon>Agaricineae</taxon>
        <taxon>Psathyrellaceae</taxon>
        <taxon>Ephemerocybe</taxon>
    </lineage>
</organism>
<name>A0A8H5C068_9AGAR</name>
<keyword evidence="2" id="KW-0732">Signal</keyword>
<feature type="transmembrane region" description="Helical" evidence="1">
    <location>
        <begin position="209"/>
        <end position="231"/>
    </location>
</feature>
<comment type="caution">
    <text evidence="3">The sequence shown here is derived from an EMBL/GenBank/DDBJ whole genome shotgun (WGS) entry which is preliminary data.</text>
</comment>
<dbReference type="Proteomes" id="UP000541558">
    <property type="component" value="Unassembled WGS sequence"/>
</dbReference>
<reference evidence="3 4" key="1">
    <citation type="journal article" date="2020" name="ISME J.">
        <title>Uncovering the hidden diversity of litter-decomposition mechanisms in mushroom-forming fungi.</title>
        <authorList>
            <person name="Floudas D."/>
            <person name="Bentzer J."/>
            <person name="Ahren D."/>
            <person name="Johansson T."/>
            <person name="Persson P."/>
            <person name="Tunlid A."/>
        </authorList>
    </citation>
    <scope>NUCLEOTIDE SEQUENCE [LARGE SCALE GENOMIC DNA]</scope>
    <source>
        <strain evidence="3 4">CBS 175.51</strain>
    </source>
</reference>
<evidence type="ECO:0000313" key="4">
    <source>
        <dbReference type="Proteomes" id="UP000541558"/>
    </source>
</evidence>
<keyword evidence="1" id="KW-1133">Transmembrane helix</keyword>
<keyword evidence="1" id="KW-0472">Membrane</keyword>
<dbReference type="OrthoDB" id="3360032at2759"/>
<keyword evidence="4" id="KW-1185">Reference proteome</keyword>
<feature type="chain" id="PRO_5034789428" evidence="2">
    <location>
        <begin position="21"/>
        <end position="253"/>
    </location>
</feature>
<feature type="signal peptide" evidence="2">
    <location>
        <begin position="1"/>
        <end position="20"/>
    </location>
</feature>
<accession>A0A8H5C068</accession>
<evidence type="ECO:0000256" key="2">
    <source>
        <dbReference type="SAM" id="SignalP"/>
    </source>
</evidence>
<protein>
    <submittedName>
        <fullName evidence="3">Uncharacterized protein</fullName>
    </submittedName>
</protein>
<evidence type="ECO:0000256" key="1">
    <source>
        <dbReference type="SAM" id="Phobius"/>
    </source>
</evidence>
<proteinExistence type="predicted"/>
<gene>
    <name evidence="3" type="ORF">D9611_005168</name>
</gene>
<dbReference type="AlphaFoldDB" id="A0A8H5C068"/>